<feature type="region of interest" description="Disordered" evidence="2">
    <location>
        <begin position="39"/>
        <end position="87"/>
    </location>
</feature>
<reference evidence="3" key="1">
    <citation type="journal article" date="2020" name="Stud. Mycol.">
        <title>101 Dothideomycetes genomes: a test case for predicting lifestyles and emergence of pathogens.</title>
        <authorList>
            <person name="Haridas S."/>
            <person name="Albert R."/>
            <person name="Binder M."/>
            <person name="Bloem J."/>
            <person name="Labutti K."/>
            <person name="Salamov A."/>
            <person name="Andreopoulos B."/>
            <person name="Baker S."/>
            <person name="Barry K."/>
            <person name="Bills G."/>
            <person name="Bluhm B."/>
            <person name="Cannon C."/>
            <person name="Castanera R."/>
            <person name="Culley D."/>
            <person name="Daum C."/>
            <person name="Ezra D."/>
            <person name="Gonzalez J."/>
            <person name="Henrissat B."/>
            <person name="Kuo A."/>
            <person name="Liang C."/>
            <person name="Lipzen A."/>
            <person name="Lutzoni F."/>
            <person name="Magnuson J."/>
            <person name="Mondo S."/>
            <person name="Nolan M."/>
            <person name="Ohm R."/>
            <person name="Pangilinan J."/>
            <person name="Park H.-J."/>
            <person name="Ramirez L."/>
            <person name="Alfaro M."/>
            <person name="Sun H."/>
            <person name="Tritt A."/>
            <person name="Yoshinaga Y."/>
            <person name="Zwiers L.-H."/>
            <person name="Turgeon B."/>
            <person name="Goodwin S."/>
            <person name="Spatafora J."/>
            <person name="Crous P."/>
            <person name="Grigoriev I."/>
        </authorList>
    </citation>
    <scope>NUCLEOTIDE SEQUENCE</scope>
    <source>
        <strain evidence="3">CBS 125425</strain>
    </source>
</reference>
<proteinExistence type="predicted"/>
<sequence length="643" mass="71182">MALLLAPYNEAMRLGMGFNSYTQRLCVNDVVRKPGGIRATESDLKPQQPQLTGSGAGANDSLVKSGDDSGMLGNSSSGAATVQSTSKDGQSTVSQVVSWEAGFIDRVSEVTNKLNISGALTITVDALAGAELEGHYLDSNALKASEVNYNILVKVSNQRLVAPDITEFTPIPNVPESKFTEIYGDCFISGFIEGGIFHAMVSKNLIDESAVKEMGGKLGLKLKVAGVGEGKVSASGEKVDTNNMADHKTKITLNWSGGGDIKPDHVKEWDISRLMEVAMEFPDKVAALLTHPQVHRRHSAFQPPATNRKIDHGSSAVLTKYSSLRTFHEQTVRGSPLDYENAGIYTSSLLDTYMEYKLLWSTLAQTISDHDHGKIRVTTALTSAGLEKYGLLFKQDYHQRKAEYDEVTEMAKKNPVAYKNVVLEAPLPPNEVKPYDGDFFGLAKAQRDCRFEMIKLVNAVTFDPKIATDPNRNWRILPPSIFRRLLPGPKLLPAIKDAEEVQKVKEHAEEVQKVKEQLEADLKQARDEAAKLRNEMSMDKERVQELEAKRDNVPEVVLHSVIYGDRQYLKSGPGDNVLKHITKRWVMTANNEFFQGDPNPGVRKTCVISWTRKFSADRSETYTLLVHEGLGANFADPERPFEQ</sequence>
<keyword evidence="1" id="KW-0175">Coiled coil</keyword>
<evidence type="ECO:0000313" key="3">
    <source>
        <dbReference type="EMBL" id="KAF2738959.1"/>
    </source>
</evidence>
<evidence type="ECO:0000256" key="2">
    <source>
        <dbReference type="SAM" id="MobiDB-lite"/>
    </source>
</evidence>
<evidence type="ECO:0000313" key="4">
    <source>
        <dbReference type="Proteomes" id="UP000799444"/>
    </source>
</evidence>
<protein>
    <recommendedName>
        <fullName evidence="5">MACPF domain-containing protein</fullName>
    </recommendedName>
</protein>
<feature type="compositionally biased region" description="Polar residues" evidence="2">
    <location>
        <begin position="72"/>
        <end position="87"/>
    </location>
</feature>
<dbReference type="AlphaFoldDB" id="A0A9P4V5N8"/>
<accession>A0A9P4V5N8</accession>
<dbReference type="OrthoDB" id="3231004at2759"/>
<dbReference type="Proteomes" id="UP000799444">
    <property type="component" value="Unassembled WGS sequence"/>
</dbReference>
<comment type="caution">
    <text evidence="3">The sequence shown here is derived from an EMBL/GenBank/DDBJ whole genome shotgun (WGS) entry which is preliminary data.</text>
</comment>
<name>A0A9P4V5N8_9PLEO</name>
<evidence type="ECO:0000256" key="1">
    <source>
        <dbReference type="SAM" id="Coils"/>
    </source>
</evidence>
<dbReference type="EMBL" id="ML996106">
    <property type="protein sequence ID" value="KAF2738959.1"/>
    <property type="molecule type" value="Genomic_DNA"/>
</dbReference>
<gene>
    <name evidence="3" type="ORF">EJ04DRAFT_519903</name>
</gene>
<feature type="coiled-coil region" evidence="1">
    <location>
        <begin position="501"/>
        <end position="549"/>
    </location>
</feature>
<keyword evidence="4" id="KW-1185">Reference proteome</keyword>
<evidence type="ECO:0008006" key="5">
    <source>
        <dbReference type="Google" id="ProtNLM"/>
    </source>
</evidence>
<organism evidence="3 4">
    <name type="scientific">Polyplosphaeria fusca</name>
    <dbReference type="NCBI Taxonomy" id="682080"/>
    <lineage>
        <taxon>Eukaryota</taxon>
        <taxon>Fungi</taxon>
        <taxon>Dikarya</taxon>
        <taxon>Ascomycota</taxon>
        <taxon>Pezizomycotina</taxon>
        <taxon>Dothideomycetes</taxon>
        <taxon>Pleosporomycetidae</taxon>
        <taxon>Pleosporales</taxon>
        <taxon>Tetraplosphaeriaceae</taxon>
        <taxon>Polyplosphaeria</taxon>
    </lineage>
</organism>